<feature type="region of interest" description="Disordered" evidence="1">
    <location>
        <begin position="1"/>
        <end position="33"/>
    </location>
</feature>
<dbReference type="AlphaFoldDB" id="K0T778"/>
<feature type="non-terminal residue" evidence="2">
    <location>
        <position position="1"/>
    </location>
</feature>
<evidence type="ECO:0000313" key="3">
    <source>
        <dbReference type="Proteomes" id="UP000266841"/>
    </source>
</evidence>
<sequence length="203" mass="22543">SAGPKMSKWVAATPGRHKTTVHQPDKYRPTNRHYSARNSSYTAFRSSIGMLGTFVVHLFKGRSKFGRWKVRPSTPRDSMQVRLRSTNSSRSRKDEDKRAPRLDSAHRTTPETMSFRLLRIDLPKSVCHTSSATNANAPSKPASASICESHMFQSTCYAPSASLAAYRTIPTGAQPRRQDLSPTDDTDHGDVAVEYESMVAGDQ</sequence>
<keyword evidence="3" id="KW-1185">Reference proteome</keyword>
<name>K0T778_THAOC</name>
<accession>K0T778</accession>
<feature type="compositionally biased region" description="Basic and acidic residues" evidence="1">
    <location>
        <begin position="91"/>
        <end position="109"/>
    </location>
</feature>
<feature type="region of interest" description="Disordered" evidence="1">
    <location>
        <begin position="70"/>
        <end position="110"/>
    </location>
</feature>
<comment type="caution">
    <text evidence="2">The sequence shown here is derived from an EMBL/GenBank/DDBJ whole genome shotgun (WGS) entry which is preliminary data.</text>
</comment>
<evidence type="ECO:0000256" key="1">
    <source>
        <dbReference type="SAM" id="MobiDB-lite"/>
    </source>
</evidence>
<gene>
    <name evidence="2" type="ORF">THAOC_09621</name>
</gene>
<protein>
    <submittedName>
        <fullName evidence="2">Uncharacterized protein</fullName>
    </submittedName>
</protein>
<evidence type="ECO:0000313" key="2">
    <source>
        <dbReference type="EMBL" id="EJK69151.1"/>
    </source>
</evidence>
<dbReference type="EMBL" id="AGNL01010406">
    <property type="protein sequence ID" value="EJK69151.1"/>
    <property type="molecule type" value="Genomic_DNA"/>
</dbReference>
<feature type="region of interest" description="Disordered" evidence="1">
    <location>
        <begin position="169"/>
        <end position="190"/>
    </location>
</feature>
<reference evidence="2 3" key="1">
    <citation type="journal article" date="2012" name="Genome Biol.">
        <title>Genome and low-iron response of an oceanic diatom adapted to chronic iron limitation.</title>
        <authorList>
            <person name="Lommer M."/>
            <person name="Specht M."/>
            <person name="Roy A.S."/>
            <person name="Kraemer L."/>
            <person name="Andreson R."/>
            <person name="Gutowska M.A."/>
            <person name="Wolf J."/>
            <person name="Bergner S.V."/>
            <person name="Schilhabel M.B."/>
            <person name="Klostermeier U.C."/>
            <person name="Beiko R.G."/>
            <person name="Rosenstiel P."/>
            <person name="Hippler M."/>
            <person name="Laroche J."/>
        </authorList>
    </citation>
    <scope>NUCLEOTIDE SEQUENCE [LARGE SCALE GENOMIC DNA]</scope>
    <source>
        <strain evidence="2 3">CCMP1005</strain>
    </source>
</reference>
<dbReference type="Proteomes" id="UP000266841">
    <property type="component" value="Unassembled WGS sequence"/>
</dbReference>
<proteinExistence type="predicted"/>
<organism evidence="2 3">
    <name type="scientific">Thalassiosira oceanica</name>
    <name type="common">Marine diatom</name>
    <dbReference type="NCBI Taxonomy" id="159749"/>
    <lineage>
        <taxon>Eukaryota</taxon>
        <taxon>Sar</taxon>
        <taxon>Stramenopiles</taxon>
        <taxon>Ochrophyta</taxon>
        <taxon>Bacillariophyta</taxon>
        <taxon>Coscinodiscophyceae</taxon>
        <taxon>Thalassiosirophycidae</taxon>
        <taxon>Thalassiosirales</taxon>
        <taxon>Thalassiosiraceae</taxon>
        <taxon>Thalassiosira</taxon>
    </lineage>
</organism>